<feature type="transmembrane region" description="Helical" evidence="1">
    <location>
        <begin position="137"/>
        <end position="159"/>
    </location>
</feature>
<dbReference type="OrthoDB" id="1118972at2"/>
<evidence type="ECO:0000313" key="3">
    <source>
        <dbReference type="Proteomes" id="UP000000757"/>
    </source>
</evidence>
<reference evidence="2 3" key="1">
    <citation type="submission" date="2006-10" db="EMBL/GenBank/DDBJ databases">
        <authorList>
            <person name="Fleischmann R.D."/>
            <person name="Dodson R.J."/>
            <person name="Haft D.H."/>
            <person name="Merkel J.S."/>
            <person name="Nelson W.C."/>
            <person name="Fraser C.M."/>
        </authorList>
    </citation>
    <scope>NUCLEOTIDE SEQUENCE [LARGE SCALE GENOMIC DNA]</scope>
    <source>
        <strain evidence="3">ATCC 700084 / mc(2)155</strain>
    </source>
</reference>
<keyword evidence="1" id="KW-0812">Transmembrane</keyword>
<dbReference type="EMBL" id="CP000480">
    <property type="protein sequence ID" value="ABK71546.1"/>
    <property type="molecule type" value="Genomic_DNA"/>
</dbReference>
<dbReference type="eggNOG" id="COG3059">
    <property type="taxonomic scope" value="Bacteria"/>
</dbReference>
<dbReference type="Proteomes" id="UP000000757">
    <property type="component" value="Chromosome"/>
</dbReference>
<dbReference type="KEGG" id="msm:MSMEG_4408"/>
<evidence type="ECO:0000313" key="2">
    <source>
        <dbReference type="EMBL" id="ABK71546.1"/>
    </source>
</evidence>
<dbReference type="GO" id="GO:1901530">
    <property type="term" value="P:response to hypochlorite"/>
    <property type="evidence" value="ECO:0007669"/>
    <property type="project" value="TreeGrafter"/>
</dbReference>
<name>A0R0J5_MYCS2</name>
<feature type="transmembrane region" description="Helical" evidence="1">
    <location>
        <begin position="17"/>
        <end position="38"/>
    </location>
</feature>
<keyword evidence="1" id="KW-1133">Transmembrane helix</keyword>
<accession>A0R0J5</accession>
<sequence length="172" mass="18473">MSQVDDTKTDELRSPRLITAAPLVARYALVIVLVWFGAMKFTYYESHGISPLIANSPFLSWIFDLVSIRNFGRLLGIVELITATLLALKPWYPKASVLGGVISSLFFLTTLSFMITTPDVGEASAGGWPVLSANGQFLMKDIALLGLSLWLLADAVAAARAPGKSILGRSGA</sequence>
<dbReference type="RefSeq" id="WP_011729805.1">
    <property type="nucleotide sequence ID" value="NC_008596.1"/>
</dbReference>
<keyword evidence="3" id="KW-1185">Reference proteome</keyword>
<dbReference type="KEGG" id="msb:LJ00_21825"/>
<organism evidence="2 3">
    <name type="scientific">Mycolicibacterium smegmatis (strain ATCC 700084 / mc(2)155)</name>
    <name type="common">Mycobacterium smegmatis</name>
    <dbReference type="NCBI Taxonomy" id="246196"/>
    <lineage>
        <taxon>Bacteria</taxon>
        <taxon>Bacillati</taxon>
        <taxon>Actinomycetota</taxon>
        <taxon>Actinomycetes</taxon>
        <taxon>Mycobacteriales</taxon>
        <taxon>Mycobacteriaceae</taxon>
        <taxon>Mycolicibacterium</taxon>
    </lineage>
</organism>
<proteinExistence type="predicted"/>
<feature type="transmembrane region" description="Helical" evidence="1">
    <location>
        <begin position="95"/>
        <end position="117"/>
    </location>
</feature>
<dbReference type="PANTHER" id="PTHR40106">
    <property type="entry name" value="INNER MEMBRANE PROTEIN RCLC"/>
    <property type="match status" value="1"/>
</dbReference>
<evidence type="ECO:0000256" key="1">
    <source>
        <dbReference type="SAM" id="Phobius"/>
    </source>
</evidence>
<dbReference type="PATRIC" id="fig|246196.19.peg.4324"/>
<protein>
    <submittedName>
        <fullName evidence="2">Integral membrane protein</fullName>
    </submittedName>
</protein>
<dbReference type="Pfam" id="PF04224">
    <property type="entry name" value="DUF417"/>
    <property type="match status" value="1"/>
</dbReference>
<dbReference type="PaxDb" id="246196-MSMEI_4303"/>
<dbReference type="STRING" id="246196.MSMEG_4408"/>
<dbReference type="InterPro" id="IPR007339">
    <property type="entry name" value="RclC-like"/>
</dbReference>
<dbReference type="PANTHER" id="PTHR40106:SF1">
    <property type="entry name" value="INNER MEMBRANE PROTEIN RCLC"/>
    <property type="match status" value="1"/>
</dbReference>
<keyword evidence="1" id="KW-0472">Membrane</keyword>
<feature type="transmembrane region" description="Helical" evidence="1">
    <location>
        <begin position="58"/>
        <end position="88"/>
    </location>
</feature>
<dbReference type="GeneID" id="93459119"/>
<dbReference type="GO" id="GO:0005886">
    <property type="term" value="C:plasma membrane"/>
    <property type="evidence" value="ECO:0007669"/>
    <property type="project" value="TreeGrafter"/>
</dbReference>
<gene>
    <name evidence="2" type="ordered locus">MSMEG_4408</name>
</gene>
<dbReference type="AlphaFoldDB" id="A0R0J5"/>